<sequence>MKIKLLFGFIFLGLLASSCYTEVVVEDGFIDEPVLNVNQVLASKDLWYVDINATRGNGEVPFLQRAFTVSFVSGTLYANNNLVGIGKTGNGLGIDVGVYNGVRGVLEIDHDLDGYWDLDVFVVNNSTIELYHRGTDTSYFLRGYQRNNFDYDMVFYNNIQYFLQEYDAWEKVYTSQVGAINDFDDENFLQFLSGDNGGFFRSSIDSPGTNSNNLQWDFEGDYQVYDIANDDSLKALTLSYDFIGDDYFELYVINDGTIELYHPDSGTSYEFKGRGYIQYLKSDKSANAKKRVKVSNPTMHVVRQKK</sequence>
<dbReference type="Proteomes" id="UP000008634">
    <property type="component" value="Chromosome"/>
</dbReference>
<dbReference type="InterPro" id="IPR028994">
    <property type="entry name" value="Integrin_alpha_N"/>
</dbReference>
<proteinExistence type="predicted"/>
<feature type="chain" id="PRO_5003215507" description="Nicotinic acid mononucleotide adenyltransferase" evidence="1">
    <location>
        <begin position="22"/>
        <end position="306"/>
    </location>
</feature>
<dbReference type="RefSeq" id="WP_013550018.1">
    <property type="nucleotide sequence ID" value="NC_014934.1"/>
</dbReference>
<name>E6X781_CELAD</name>
<reference evidence="2 3" key="1">
    <citation type="journal article" date="2010" name="Stand. Genomic Sci.">
        <title>Complete genome sequence of Cellulophaga algicola type strain (IC166).</title>
        <authorList>
            <person name="Abt B."/>
            <person name="Lu M."/>
            <person name="Misra M."/>
            <person name="Han C."/>
            <person name="Nolan M."/>
            <person name="Lucas S."/>
            <person name="Hammon N."/>
            <person name="Deshpande S."/>
            <person name="Cheng J.F."/>
            <person name="Tapia R."/>
            <person name="Goodwin L."/>
            <person name="Pitluck S."/>
            <person name="Liolios K."/>
            <person name="Pagani I."/>
            <person name="Ivanova N."/>
            <person name="Mavromatis K."/>
            <person name="Ovchinikova G."/>
            <person name="Pati A."/>
            <person name="Chen A."/>
            <person name="Palaniappan K."/>
            <person name="Land M."/>
            <person name="Hauser L."/>
            <person name="Chang Y.J."/>
            <person name="Jeffries C.D."/>
            <person name="Detter J.C."/>
            <person name="Brambilla E."/>
            <person name="Rohde M."/>
            <person name="Tindall B.J."/>
            <person name="Goker M."/>
            <person name="Woyke T."/>
            <person name="Bristow J."/>
            <person name="Eisen J.A."/>
            <person name="Markowitz V."/>
            <person name="Hugenholtz P."/>
            <person name="Kyrpides N.C."/>
            <person name="Klenk H.P."/>
            <person name="Lapidus A."/>
        </authorList>
    </citation>
    <scope>NUCLEOTIDE SEQUENCE [LARGE SCALE GENOMIC DNA]</scope>
    <source>
        <strain evidence="3">DSM 14237 / IC166 / ACAM 630</strain>
    </source>
</reference>
<organism evidence="2 3">
    <name type="scientific">Cellulophaga algicola (strain DSM 14237 / IC166 / ACAM 630)</name>
    <dbReference type="NCBI Taxonomy" id="688270"/>
    <lineage>
        <taxon>Bacteria</taxon>
        <taxon>Pseudomonadati</taxon>
        <taxon>Bacteroidota</taxon>
        <taxon>Flavobacteriia</taxon>
        <taxon>Flavobacteriales</taxon>
        <taxon>Flavobacteriaceae</taxon>
        <taxon>Cellulophaga</taxon>
    </lineage>
</organism>
<evidence type="ECO:0008006" key="4">
    <source>
        <dbReference type="Google" id="ProtNLM"/>
    </source>
</evidence>
<gene>
    <name evidence="2" type="ordered locus">Celal_1219</name>
</gene>
<accession>E6X781</accession>
<evidence type="ECO:0000256" key="1">
    <source>
        <dbReference type="SAM" id="SignalP"/>
    </source>
</evidence>
<keyword evidence="3" id="KW-1185">Reference proteome</keyword>
<keyword evidence="1" id="KW-0732">Signal</keyword>
<dbReference type="eggNOG" id="ENOG502Z7I6">
    <property type="taxonomic scope" value="Bacteria"/>
</dbReference>
<protein>
    <recommendedName>
        <fullName evidence="4">Nicotinic acid mononucleotide adenyltransferase</fullName>
    </recommendedName>
</protein>
<dbReference type="EMBL" id="CP002453">
    <property type="protein sequence ID" value="ADV48534.1"/>
    <property type="molecule type" value="Genomic_DNA"/>
</dbReference>
<evidence type="ECO:0000313" key="3">
    <source>
        <dbReference type="Proteomes" id="UP000008634"/>
    </source>
</evidence>
<evidence type="ECO:0000313" key="2">
    <source>
        <dbReference type="EMBL" id="ADV48534.1"/>
    </source>
</evidence>
<dbReference type="SUPFAM" id="SSF69318">
    <property type="entry name" value="Integrin alpha N-terminal domain"/>
    <property type="match status" value="1"/>
</dbReference>
<dbReference type="STRING" id="688270.Celal_1219"/>
<dbReference type="KEGG" id="cao:Celal_1219"/>
<dbReference type="AlphaFoldDB" id="E6X781"/>
<dbReference type="HOGENOM" id="CLU_908181_0_0_10"/>
<dbReference type="PROSITE" id="PS51257">
    <property type="entry name" value="PROKAR_LIPOPROTEIN"/>
    <property type="match status" value="1"/>
</dbReference>
<dbReference type="OrthoDB" id="1150486at2"/>
<feature type="signal peptide" evidence="1">
    <location>
        <begin position="1"/>
        <end position="21"/>
    </location>
</feature>